<accession>A0A089NKD0</accession>
<dbReference type="Proteomes" id="UP000029500">
    <property type="component" value="Chromosome"/>
</dbReference>
<dbReference type="KEGG" id="pgm:PGRAT_19030"/>
<sequence>MNNLIRPRENAGSEGIGLDLNGKLIEALAESGRVIVEKDKEIARLKEYNEKLRQAVATLINGDLVQSS</sequence>
<proteinExistence type="predicted"/>
<dbReference type="AlphaFoldDB" id="A0A089NKD0"/>
<dbReference type="EMBL" id="CP009287">
    <property type="protein sequence ID" value="AIQ69499.1"/>
    <property type="molecule type" value="Genomic_DNA"/>
</dbReference>
<gene>
    <name evidence="1" type="ORF">PGRAT_19030</name>
</gene>
<evidence type="ECO:0000313" key="1">
    <source>
        <dbReference type="EMBL" id="AIQ69499.1"/>
    </source>
</evidence>
<organism evidence="1 2">
    <name type="scientific">Paenibacillus graminis</name>
    <dbReference type="NCBI Taxonomy" id="189425"/>
    <lineage>
        <taxon>Bacteria</taxon>
        <taxon>Bacillati</taxon>
        <taxon>Bacillota</taxon>
        <taxon>Bacilli</taxon>
        <taxon>Bacillales</taxon>
        <taxon>Paenibacillaceae</taxon>
        <taxon>Paenibacillus</taxon>
    </lineage>
</organism>
<dbReference type="RefSeq" id="WP_025706236.1">
    <property type="nucleotide sequence ID" value="NZ_CP009287.1"/>
</dbReference>
<dbReference type="HOGENOM" id="CLU_2789976_0_0_9"/>
<reference evidence="1 2" key="1">
    <citation type="submission" date="2014-08" db="EMBL/GenBank/DDBJ databases">
        <title>Comparative genomics of the Paenibacillus odorifer group.</title>
        <authorList>
            <person name="den Bakker H.C."/>
            <person name="Tsai Y.-C."/>
            <person name="Martin N."/>
            <person name="Korlach J."/>
            <person name="Wiedmann M."/>
        </authorList>
    </citation>
    <scope>NUCLEOTIDE SEQUENCE [LARGE SCALE GENOMIC DNA]</scope>
    <source>
        <strain evidence="1 2">DSM 15220</strain>
    </source>
</reference>
<dbReference type="STRING" id="189425.PGRAT_19030"/>
<evidence type="ECO:0000313" key="2">
    <source>
        <dbReference type="Proteomes" id="UP000029500"/>
    </source>
</evidence>
<name>A0A089NKD0_9BACL</name>
<protein>
    <submittedName>
        <fullName evidence="1">Uncharacterized protein</fullName>
    </submittedName>
</protein>
<keyword evidence="2" id="KW-1185">Reference proteome</keyword>